<evidence type="ECO:0000256" key="4">
    <source>
        <dbReference type="SAM" id="Phobius"/>
    </source>
</evidence>
<organism evidence="5 6">
    <name type="scientific">Stenotrophobium rhamnosiphilum</name>
    <dbReference type="NCBI Taxonomy" id="2029166"/>
    <lineage>
        <taxon>Bacteria</taxon>
        <taxon>Pseudomonadati</taxon>
        <taxon>Pseudomonadota</taxon>
        <taxon>Gammaproteobacteria</taxon>
        <taxon>Nevskiales</taxon>
        <taxon>Nevskiaceae</taxon>
        <taxon>Stenotrophobium</taxon>
    </lineage>
</organism>
<name>A0A2T5MGL1_9GAMM</name>
<dbReference type="Pfam" id="PF02630">
    <property type="entry name" value="SCO1-SenC"/>
    <property type="match status" value="1"/>
</dbReference>
<reference evidence="5 6" key="1">
    <citation type="submission" date="2018-04" db="EMBL/GenBank/DDBJ databases">
        <title>Novel species isolated from glacier.</title>
        <authorList>
            <person name="Liu Q."/>
            <person name="Xin Y.-H."/>
        </authorList>
    </citation>
    <scope>NUCLEOTIDE SEQUENCE [LARGE SCALE GENOMIC DNA]</scope>
    <source>
        <strain evidence="5 6">GT1R17</strain>
    </source>
</reference>
<dbReference type="AlphaFoldDB" id="A0A2T5MGL1"/>
<evidence type="ECO:0008006" key="7">
    <source>
        <dbReference type="Google" id="ProtNLM"/>
    </source>
</evidence>
<proteinExistence type="inferred from homology"/>
<keyword evidence="4" id="KW-0812">Transmembrane</keyword>
<sequence>MTEPTANRPATPGRGPFLLLAALFFVPLFTAYALYFVWPEFRPKNTTNYGVLVVPVHALPAMTFTDVDGKAQSETLFKGHWSVVYMAGASCDNACVARVIMVRQIRLLLANERSRVKRVYITADANALQAAKTQFGSEQPDLEYLVDSGAAGSRAADVFKPTDPNALYLIDPLGNWFMVYPSSKDDYKLILKDIKRLLKLSMIG</sequence>
<evidence type="ECO:0000256" key="2">
    <source>
        <dbReference type="PIRSR" id="PIRSR603782-1"/>
    </source>
</evidence>
<dbReference type="SUPFAM" id="SSF52833">
    <property type="entry name" value="Thioredoxin-like"/>
    <property type="match status" value="1"/>
</dbReference>
<keyword evidence="3" id="KW-1015">Disulfide bond</keyword>
<dbReference type="Gene3D" id="3.40.30.10">
    <property type="entry name" value="Glutaredoxin"/>
    <property type="match status" value="1"/>
</dbReference>
<dbReference type="InterPro" id="IPR036249">
    <property type="entry name" value="Thioredoxin-like_sf"/>
</dbReference>
<dbReference type="RefSeq" id="WP_107940266.1">
    <property type="nucleotide sequence ID" value="NZ_QANS01000003.1"/>
</dbReference>
<keyword evidence="2" id="KW-0186">Copper</keyword>
<dbReference type="OrthoDB" id="9785445at2"/>
<feature type="disulfide bond" description="Redox-active" evidence="3">
    <location>
        <begin position="91"/>
        <end position="95"/>
    </location>
</feature>
<gene>
    <name evidence="5" type="ORF">CJD38_10440</name>
</gene>
<protein>
    <recommendedName>
        <fullName evidence="7">Thioredoxin domain-containing protein</fullName>
    </recommendedName>
</protein>
<evidence type="ECO:0000313" key="5">
    <source>
        <dbReference type="EMBL" id="PTU31716.1"/>
    </source>
</evidence>
<feature type="binding site" evidence="2">
    <location>
        <position position="91"/>
    </location>
    <ligand>
        <name>Cu cation</name>
        <dbReference type="ChEBI" id="CHEBI:23378"/>
    </ligand>
</feature>
<dbReference type="EMBL" id="QANS01000003">
    <property type="protein sequence ID" value="PTU31716.1"/>
    <property type="molecule type" value="Genomic_DNA"/>
</dbReference>
<keyword evidence="4" id="KW-0472">Membrane</keyword>
<keyword evidence="4" id="KW-1133">Transmembrane helix</keyword>
<comment type="caution">
    <text evidence="5">The sequence shown here is derived from an EMBL/GenBank/DDBJ whole genome shotgun (WGS) entry which is preliminary data.</text>
</comment>
<evidence type="ECO:0000313" key="6">
    <source>
        <dbReference type="Proteomes" id="UP000244248"/>
    </source>
</evidence>
<keyword evidence="6" id="KW-1185">Reference proteome</keyword>
<keyword evidence="2" id="KW-0479">Metal-binding</keyword>
<dbReference type="GO" id="GO:0046872">
    <property type="term" value="F:metal ion binding"/>
    <property type="evidence" value="ECO:0007669"/>
    <property type="project" value="UniProtKB-KW"/>
</dbReference>
<evidence type="ECO:0000256" key="1">
    <source>
        <dbReference type="ARBA" id="ARBA00010996"/>
    </source>
</evidence>
<feature type="binding site" evidence="2">
    <location>
        <position position="95"/>
    </location>
    <ligand>
        <name>Cu cation</name>
        <dbReference type="ChEBI" id="CHEBI:23378"/>
    </ligand>
</feature>
<dbReference type="InterPro" id="IPR003782">
    <property type="entry name" value="SCO1/SenC"/>
</dbReference>
<evidence type="ECO:0000256" key="3">
    <source>
        <dbReference type="PIRSR" id="PIRSR603782-2"/>
    </source>
</evidence>
<dbReference type="Proteomes" id="UP000244248">
    <property type="component" value="Unassembled WGS sequence"/>
</dbReference>
<accession>A0A2T5MGL1</accession>
<comment type="similarity">
    <text evidence="1">Belongs to the SCO1/2 family.</text>
</comment>
<feature type="transmembrane region" description="Helical" evidence="4">
    <location>
        <begin position="17"/>
        <end position="38"/>
    </location>
</feature>